<dbReference type="PANTHER" id="PTHR33112:SF16">
    <property type="entry name" value="HETEROKARYON INCOMPATIBILITY DOMAIN-CONTAINING PROTEIN"/>
    <property type="match status" value="1"/>
</dbReference>
<sequence length="696" mass="78759">MALCSLCRSIPLTNLPTLPTSFYSYHAPGHNLVPMIRDRKKIVPGEEIGFSHQPGLDSLRRSALNCELCELLEEAAKGLIANLQEAEKVDSSKYIAKEGFPPTFQLWLTQRLDRAKGFLIWTDTQNSSAYLIGGVTLSVNDDSHLSHSILGRPMTEPMGSLLTLNRARKWVETCNDCHKGCRPRHNLLPRRVIDVGENGSTEPIKLYEPTKTTGDYTILSHHGNSDHDLATISEAIRRDGLAISELPKSFQDAVTVTRHLGIRHIWIDVLCMGQSEDGGYGDEDERMDTVISNAYLSIAALGAADDSDGCFLPRPPRKYVELEYVEKSENGDPIEQGTVLASLLGLRHASYWSNYTSLDGEPLSRWAWALQDRLLAKRTLFYGSNQLFYECQSEFKSEDGFVVPCDPEYFDIPSVTARFKFADDQDKRWPTHPWSKTDESHEDRVYNAWADILWFYGDMKLPRSSDKLPALSSIAHRFQDLLQDTYVAGLWRKRLVSQLWWQKVGFRKNDPKPAIEYRGPSWSWAGLAYEAKIGRLRSEDWVEVASIVGCHVEPKGLDSCGEISGGWITLKAPVERLELSDEPERDADKISDQVKEIRAPRLRTKTGSTYGDYALLDERQGRSEIQDLELFIAVLGYRNNCTSMCGKVLRYQGLVITPTREGHYKRLGRIFVEDEKFETWDPEKGESGQSPIITLV</sequence>
<dbReference type="OrthoDB" id="47007at2759"/>
<dbReference type="Pfam" id="PF06985">
    <property type="entry name" value="HET"/>
    <property type="match status" value="1"/>
</dbReference>
<dbReference type="EMBL" id="MU001673">
    <property type="protein sequence ID" value="KAF2460553.1"/>
    <property type="molecule type" value="Genomic_DNA"/>
</dbReference>
<dbReference type="InterPro" id="IPR010730">
    <property type="entry name" value="HET"/>
</dbReference>
<dbReference type="Proteomes" id="UP000799766">
    <property type="component" value="Unassembled WGS sequence"/>
</dbReference>
<evidence type="ECO:0000313" key="3">
    <source>
        <dbReference type="Proteomes" id="UP000799766"/>
    </source>
</evidence>
<gene>
    <name evidence="2" type="ORF">BDY21DRAFT_167593</name>
</gene>
<proteinExistence type="predicted"/>
<evidence type="ECO:0000313" key="2">
    <source>
        <dbReference type="EMBL" id="KAF2460553.1"/>
    </source>
</evidence>
<organism evidence="2 3">
    <name type="scientific">Lineolata rhizophorae</name>
    <dbReference type="NCBI Taxonomy" id="578093"/>
    <lineage>
        <taxon>Eukaryota</taxon>
        <taxon>Fungi</taxon>
        <taxon>Dikarya</taxon>
        <taxon>Ascomycota</taxon>
        <taxon>Pezizomycotina</taxon>
        <taxon>Dothideomycetes</taxon>
        <taxon>Dothideomycetes incertae sedis</taxon>
        <taxon>Lineolatales</taxon>
        <taxon>Lineolataceae</taxon>
        <taxon>Lineolata</taxon>
    </lineage>
</organism>
<name>A0A6A6PAV9_9PEZI</name>
<accession>A0A6A6PAV9</accession>
<keyword evidence="3" id="KW-1185">Reference proteome</keyword>
<reference evidence="2" key="1">
    <citation type="journal article" date="2020" name="Stud. Mycol.">
        <title>101 Dothideomycetes genomes: a test case for predicting lifestyles and emergence of pathogens.</title>
        <authorList>
            <person name="Haridas S."/>
            <person name="Albert R."/>
            <person name="Binder M."/>
            <person name="Bloem J."/>
            <person name="Labutti K."/>
            <person name="Salamov A."/>
            <person name="Andreopoulos B."/>
            <person name="Baker S."/>
            <person name="Barry K."/>
            <person name="Bills G."/>
            <person name="Bluhm B."/>
            <person name="Cannon C."/>
            <person name="Castanera R."/>
            <person name="Culley D."/>
            <person name="Daum C."/>
            <person name="Ezra D."/>
            <person name="Gonzalez J."/>
            <person name="Henrissat B."/>
            <person name="Kuo A."/>
            <person name="Liang C."/>
            <person name="Lipzen A."/>
            <person name="Lutzoni F."/>
            <person name="Magnuson J."/>
            <person name="Mondo S."/>
            <person name="Nolan M."/>
            <person name="Ohm R."/>
            <person name="Pangilinan J."/>
            <person name="Park H.-J."/>
            <person name="Ramirez L."/>
            <person name="Alfaro M."/>
            <person name="Sun H."/>
            <person name="Tritt A."/>
            <person name="Yoshinaga Y."/>
            <person name="Zwiers L.-H."/>
            <person name="Turgeon B."/>
            <person name="Goodwin S."/>
            <person name="Spatafora J."/>
            <person name="Crous P."/>
            <person name="Grigoriev I."/>
        </authorList>
    </citation>
    <scope>NUCLEOTIDE SEQUENCE</scope>
    <source>
        <strain evidence="2">ATCC 16933</strain>
    </source>
</reference>
<dbReference type="PANTHER" id="PTHR33112">
    <property type="entry name" value="DOMAIN PROTEIN, PUTATIVE-RELATED"/>
    <property type="match status" value="1"/>
</dbReference>
<feature type="domain" description="Heterokaryon incompatibility" evidence="1">
    <location>
        <begin position="216"/>
        <end position="371"/>
    </location>
</feature>
<protein>
    <recommendedName>
        <fullName evidence="1">Heterokaryon incompatibility domain-containing protein</fullName>
    </recommendedName>
</protein>
<evidence type="ECO:0000259" key="1">
    <source>
        <dbReference type="Pfam" id="PF06985"/>
    </source>
</evidence>
<dbReference type="AlphaFoldDB" id="A0A6A6PAV9"/>